<dbReference type="RefSeq" id="WP_026230776.1">
    <property type="nucleotide sequence ID" value="NZ_MAMO01000149.1"/>
</dbReference>
<proteinExistence type="predicted"/>
<evidence type="ECO:0000313" key="1">
    <source>
        <dbReference type="EMBL" id="AOO92780.1"/>
    </source>
</evidence>
<organism evidence="1">
    <name type="scientific">Rhizobium leguminosarum bv. trifolii</name>
    <dbReference type="NCBI Taxonomy" id="386"/>
    <lineage>
        <taxon>Bacteria</taxon>
        <taxon>Pseudomonadati</taxon>
        <taxon>Pseudomonadota</taxon>
        <taxon>Alphaproteobacteria</taxon>
        <taxon>Hyphomicrobiales</taxon>
        <taxon>Rhizobiaceae</taxon>
        <taxon>Rhizobium/Agrobacterium group</taxon>
        <taxon>Rhizobium</taxon>
    </lineage>
</organism>
<reference evidence="1" key="2">
    <citation type="journal article" date="2016" name="Front. Microbiol.">
        <title>The Regulatory Protein RosR Affects Rhizobium leguminosarum bv. trifolii Protein Profiles, Cell Surface Properties, and Symbiosis with Clover.</title>
        <authorList>
            <person name="Rachwal K."/>
            <person name="Boguszewska A."/>
            <person name="Kopcinska J."/>
            <person name="Karas M."/>
            <person name="Tchorzewski M."/>
            <person name="Janczarek M."/>
        </authorList>
    </citation>
    <scope>NUCLEOTIDE SEQUENCE</scope>
    <source>
        <strain evidence="1">Rt24.2</strain>
    </source>
</reference>
<dbReference type="PROSITE" id="PS51257">
    <property type="entry name" value="PROKAR_LIPOPROTEIN"/>
    <property type="match status" value="1"/>
</dbReference>
<reference evidence="1" key="1">
    <citation type="journal article" date="2015" name="BMC Genomics">
        <title>Transcriptome profiling of a Rhizobium leguminosarum bv. trifolii rosR mutant reveals the role of the transcriptional regulator RosR in motility, synthesis of cell-surface components, and other cellular processes.</title>
        <authorList>
            <person name="Rachwal K."/>
            <person name="Matczynska E."/>
            <person name="Janczarek M."/>
        </authorList>
    </citation>
    <scope>NUCLEOTIDE SEQUENCE</scope>
    <source>
        <strain evidence="1">Rt24.2</strain>
    </source>
</reference>
<dbReference type="GeneID" id="61424566"/>
<name>A0A1B8R703_RHILT</name>
<dbReference type="AlphaFoldDB" id="A0A1B8R703"/>
<accession>A0A1B8R703</accession>
<dbReference type="EMBL" id="KX490416">
    <property type="protein sequence ID" value="AOO92780.1"/>
    <property type="molecule type" value="Genomic_DNA"/>
</dbReference>
<protein>
    <recommendedName>
        <fullName evidence="2">Lipoprotein</fullName>
    </recommendedName>
</protein>
<sequence>MKGIFVYLISAAAVISLSSCTTTSDSSRRESASLTAHSGEKTRAGQNWHINSDCSLADYPPTHIIEQPRHGRLQIIHEPIFPDEAQGKLAKCRTVKVGGVAGYYKSKPGYIGSDRFVVRFPVGDGEIKEMVLNVNVIK</sequence>
<evidence type="ECO:0008006" key="2">
    <source>
        <dbReference type="Google" id="ProtNLM"/>
    </source>
</evidence>